<dbReference type="PANTHER" id="PTHR43293">
    <property type="entry name" value="ACETATE COA-TRANSFERASE YDIF"/>
    <property type="match status" value="1"/>
</dbReference>
<accession>A0A8J3B999</accession>
<evidence type="ECO:0000256" key="1">
    <source>
        <dbReference type="ARBA" id="ARBA00007047"/>
    </source>
</evidence>
<dbReference type="Pfam" id="PF01144">
    <property type="entry name" value="CoA_trans"/>
    <property type="match status" value="1"/>
</dbReference>
<reference evidence="2" key="1">
    <citation type="journal article" date="2014" name="Int. J. Syst. Evol. Microbiol.">
        <title>Complete genome sequence of Corynebacterium casei LMG S-19264T (=DSM 44701T), isolated from a smear-ripened cheese.</title>
        <authorList>
            <consortium name="US DOE Joint Genome Institute (JGI-PGF)"/>
            <person name="Walter F."/>
            <person name="Albersmeier A."/>
            <person name="Kalinowski J."/>
            <person name="Ruckert C."/>
        </authorList>
    </citation>
    <scope>NUCLEOTIDE SEQUENCE</scope>
    <source>
        <strain evidence="2">JCM 14719</strain>
    </source>
</reference>
<dbReference type="RefSeq" id="WP_218185363.1">
    <property type="nucleotide sequence ID" value="NZ_BMOF01000037.1"/>
</dbReference>
<dbReference type="InterPro" id="IPR004165">
    <property type="entry name" value="CoA_trans_fam_I"/>
</dbReference>
<dbReference type="GO" id="GO:0008410">
    <property type="term" value="F:CoA-transferase activity"/>
    <property type="evidence" value="ECO:0007669"/>
    <property type="project" value="InterPro"/>
</dbReference>
<dbReference type="Gene3D" id="3.40.1080.10">
    <property type="entry name" value="Glutaconate Coenzyme A-transferase"/>
    <property type="match status" value="1"/>
</dbReference>
<dbReference type="AlphaFoldDB" id="A0A8J3B999"/>
<comment type="caution">
    <text evidence="2">The sequence shown here is derived from an EMBL/GenBank/DDBJ whole genome shotgun (WGS) entry which is preliminary data.</text>
</comment>
<reference evidence="2" key="2">
    <citation type="submission" date="2020-09" db="EMBL/GenBank/DDBJ databases">
        <authorList>
            <person name="Sun Q."/>
            <person name="Ohkuma M."/>
        </authorList>
    </citation>
    <scope>NUCLEOTIDE SEQUENCE</scope>
    <source>
        <strain evidence="2">JCM 14719</strain>
    </source>
</reference>
<dbReference type="PANTHER" id="PTHR43293:SF3">
    <property type="entry name" value="CHOLESTEROL RING-CLEAVING HYDROLASE IPDB SUBUNIT"/>
    <property type="match status" value="1"/>
</dbReference>
<evidence type="ECO:0000313" key="3">
    <source>
        <dbReference type="Proteomes" id="UP000637720"/>
    </source>
</evidence>
<keyword evidence="3" id="KW-1185">Reference proteome</keyword>
<dbReference type="SMART" id="SM00882">
    <property type="entry name" value="CoA_trans"/>
    <property type="match status" value="1"/>
</dbReference>
<sequence length="255" mass="27977">MAYTPQEWMVVAAAREIRDGEVVFVGMRLPLLAFAVAKCRHAPRAVGLFENGVIRDTPPAELLYTMGDNPNIHQAVSCTSMLTVMGLLQRGEVDAGFIGGAEVDRFGNLNTSYIGPPERPRVKLPGSGGGVDIACLAKRLLIIMPHEKKRFVERVSFITSPGYGDGPGWRERHGLPRGGPDVIISTLGVFRFDPRTREAYLASYRPGVTPEEVCAHTGWALRVAPDCEPGPVPTEEELALVRRFDPDGFWTRPRA</sequence>
<keyword evidence="2" id="KW-0808">Transferase</keyword>
<organism evidence="2 3">
    <name type="scientific">Calditerricola satsumensis</name>
    <dbReference type="NCBI Taxonomy" id="373054"/>
    <lineage>
        <taxon>Bacteria</taxon>
        <taxon>Bacillati</taxon>
        <taxon>Bacillota</taxon>
        <taxon>Bacilli</taxon>
        <taxon>Bacillales</taxon>
        <taxon>Bacillaceae</taxon>
        <taxon>Calditerricola</taxon>
    </lineage>
</organism>
<evidence type="ECO:0000313" key="2">
    <source>
        <dbReference type="EMBL" id="GGK03559.1"/>
    </source>
</evidence>
<dbReference type="SUPFAM" id="SSF100950">
    <property type="entry name" value="NagB/RpiA/CoA transferase-like"/>
    <property type="match status" value="1"/>
</dbReference>
<dbReference type="EMBL" id="BMOF01000037">
    <property type="protein sequence ID" value="GGK03559.1"/>
    <property type="molecule type" value="Genomic_DNA"/>
</dbReference>
<name>A0A8J3B999_9BACI</name>
<comment type="similarity">
    <text evidence="1">Belongs to the 3-oxoacid CoA-transferase subunit B family.</text>
</comment>
<protein>
    <submittedName>
        <fullName evidence="2">3-oxoadipate--succinyl-CoA transferase subunit B</fullName>
    </submittedName>
</protein>
<gene>
    <name evidence="2" type="primary">gctB</name>
    <name evidence="2" type="ORF">GCM10007043_17120</name>
</gene>
<proteinExistence type="inferred from homology"/>
<dbReference type="Proteomes" id="UP000637720">
    <property type="component" value="Unassembled WGS sequence"/>
</dbReference>
<dbReference type="InterPro" id="IPR037171">
    <property type="entry name" value="NagB/RpiA_transferase-like"/>
</dbReference>